<dbReference type="AlphaFoldDB" id="A0A2S5B8G2"/>
<evidence type="ECO:0000256" key="12">
    <source>
        <dbReference type="SAM" id="SignalP"/>
    </source>
</evidence>
<comment type="subcellular location">
    <subcellularLocation>
        <location evidence="2">Secreted</location>
    </subcellularLocation>
</comment>
<dbReference type="GO" id="GO:0005576">
    <property type="term" value="C:extracellular region"/>
    <property type="evidence" value="ECO:0007669"/>
    <property type="project" value="UniProtKB-SubCell"/>
</dbReference>
<accession>A0A2S5B8G2</accession>
<dbReference type="Proteomes" id="UP000237144">
    <property type="component" value="Unassembled WGS sequence"/>
</dbReference>
<name>A0A2S5B8G2_9BASI</name>
<reference evidence="13 14" key="1">
    <citation type="journal article" date="2018" name="Front. Microbiol.">
        <title>Prospects for Fungal Bioremediation of Acidic Radioactive Waste Sites: Characterization and Genome Sequence of Rhodotorula taiwanensis MD1149.</title>
        <authorList>
            <person name="Tkavc R."/>
            <person name="Matrosova V.Y."/>
            <person name="Grichenko O.E."/>
            <person name="Gostincar C."/>
            <person name="Volpe R.P."/>
            <person name="Klimenkova P."/>
            <person name="Gaidamakova E.K."/>
            <person name="Zhou C.E."/>
            <person name="Stewart B.J."/>
            <person name="Lyman M.G."/>
            <person name="Malfatti S.A."/>
            <person name="Rubinfeld B."/>
            <person name="Courtot M."/>
            <person name="Singh J."/>
            <person name="Dalgard C.L."/>
            <person name="Hamilton T."/>
            <person name="Frey K.G."/>
            <person name="Gunde-Cimerman N."/>
            <person name="Dugan L."/>
            <person name="Daly M.J."/>
        </authorList>
    </citation>
    <scope>NUCLEOTIDE SEQUENCE [LARGE SCALE GENOMIC DNA]</scope>
    <source>
        <strain evidence="13 14">MD1149</strain>
    </source>
</reference>
<keyword evidence="14" id="KW-1185">Reference proteome</keyword>
<evidence type="ECO:0000313" key="14">
    <source>
        <dbReference type="Proteomes" id="UP000237144"/>
    </source>
</evidence>
<organism evidence="13 14">
    <name type="scientific">Rhodotorula taiwanensis</name>
    <dbReference type="NCBI Taxonomy" id="741276"/>
    <lineage>
        <taxon>Eukaryota</taxon>
        <taxon>Fungi</taxon>
        <taxon>Dikarya</taxon>
        <taxon>Basidiomycota</taxon>
        <taxon>Pucciniomycotina</taxon>
        <taxon>Microbotryomycetes</taxon>
        <taxon>Sporidiobolales</taxon>
        <taxon>Sporidiobolaceae</taxon>
        <taxon>Rhodotorula</taxon>
    </lineage>
</organism>
<keyword evidence="9" id="KW-1015">Disulfide bond</keyword>
<evidence type="ECO:0000256" key="5">
    <source>
        <dbReference type="ARBA" id="ARBA00022729"/>
    </source>
</evidence>
<comment type="cofactor">
    <cofactor evidence="1">
        <name>Cu(2+)</name>
        <dbReference type="ChEBI" id="CHEBI:29036"/>
    </cofactor>
</comment>
<feature type="chain" id="PRO_5015598422" evidence="12">
    <location>
        <begin position="23"/>
        <end position="258"/>
    </location>
</feature>
<evidence type="ECO:0000256" key="3">
    <source>
        <dbReference type="ARBA" id="ARBA00022525"/>
    </source>
</evidence>
<comment type="similarity">
    <text evidence="11">Belongs to the polysaccharide monooxygenase AA14 family.</text>
</comment>
<evidence type="ECO:0000256" key="7">
    <source>
        <dbReference type="ARBA" id="ARBA00023008"/>
    </source>
</evidence>
<protein>
    <submittedName>
        <fullName evidence="13">Uncharacterized protein</fullName>
    </submittedName>
</protein>
<evidence type="ECO:0000256" key="8">
    <source>
        <dbReference type="ARBA" id="ARBA00023033"/>
    </source>
</evidence>
<keyword evidence="5 12" id="KW-0732">Signal</keyword>
<feature type="signal peptide" evidence="12">
    <location>
        <begin position="1"/>
        <end position="22"/>
    </location>
</feature>
<gene>
    <name evidence="13" type="ORF">BMF94_3901</name>
</gene>
<dbReference type="STRING" id="741276.A0A2S5B8G2"/>
<dbReference type="OrthoDB" id="2019572at2759"/>
<evidence type="ECO:0000256" key="6">
    <source>
        <dbReference type="ARBA" id="ARBA00023002"/>
    </source>
</evidence>
<evidence type="ECO:0000256" key="2">
    <source>
        <dbReference type="ARBA" id="ARBA00004613"/>
    </source>
</evidence>
<evidence type="ECO:0000256" key="9">
    <source>
        <dbReference type="ARBA" id="ARBA00023157"/>
    </source>
</evidence>
<evidence type="ECO:0000313" key="13">
    <source>
        <dbReference type="EMBL" id="POY73063.1"/>
    </source>
</evidence>
<dbReference type="Pfam" id="PF22810">
    <property type="entry name" value="LPMO_AA14"/>
    <property type="match status" value="1"/>
</dbReference>
<evidence type="ECO:0000256" key="10">
    <source>
        <dbReference type="ARBA" id="ARBA00023180"/>
    </source>
</evidence>
<keyword evidence="7" id="KW-0186">Copper</keyword>
<keyword evidence="6" id="KW-0560">Oxidoreductase</keyword>
<dbReference type="InterPro" id="IPR054497">
    <property type="entry name" value="LPMO_AA14"/>
</dbReference>
<evidence type="ECO:0000256" key="4">
    <source>
        <dbReference type="ARBA" id="ARBA00022723"/>
    </source>
</evidence>
<keyword evidence="4" id="KW-0479">Metal-binding</keyword>
<keyword evidence="3" id="KW-0964">Secreted</keyword>
<keyword evidence="10" id="KW-0325">Glycoprotein</keyword>
<dbReference type="GO" id="GO:0004497">
    <property type="term" value="F:monooxygenase activity"/>
    <property type="evidence" value="ECO:0007669"/>
    <property type="project" value="UniProtKB-KW"/>
</dbReference>
<keyword evidence="8" id="KW-0503">Monooxygenase</keyword>
<dbReference type="GO" id="GO:0046872">
    <property type="term" value="F:metal ion binding"/>
    <property type="evidence" value="ECO:0007669"/>
    <property type="project" value="UniProtKB-KW"/>
</dbReference>
<sequence length="258" mass="27847">MAMLSLVTLFLLAASMCAPALAHMLKRPAQRHESMYGVGPGFTSVAGDPFSPIGPDIAKQDNWWFRGPGYRALKPQNDSVMSLPVGGTVELEIACNAAWTSYGDRTTDPDAELSACPENYGAYHSGDPTGPVDQSLLSGCALAVADKDDIEQVGWDDLVVFSVNHECVKQRVTQFERREVHLRLACKQRNSAYNEPTNVVWQGNDNRPGYHASWSFPKNGAQDDIFDTSHASSALDSTGGTSTGLSALPDTFVHLKGG</sequence>
<dbReference type="EMBL" id="PJQD01000042">
    <property type="protein sequence ID" value="POY73063.1"/>
    <property type="molecule type" value="Genomic_DNA"/>
</dbReference>
<evidence type="ECO:0000256" key="1">
    <source>
        <dbReference type="ARBA" id="ARBA00001973"/>
    </source>
</evidence>
<proteinExistence type="inferred from homology"/>
<evidence type="ECO:0000256" key="11">
    <source>
        <dbReference type="ARBA" id="ARBA00046340"/>
    </source>
</evidence>
<comment type="caution">
    <text evidence="13">The sequence shown here is derived from an EMBL/GenBank/DDBJ whole genome shotgun (WGS) entry which is preliminary data.</text>
</comment>